<organism evidence="2 3">
    <name type="scientific">Emericellopsis cladophorae</name>
    <dbReference type="NCBI Taxonomy" id="2686198"/>
    <lineage>
        <taxon>Eukaryota</taxon>
        <taxon>Fungi</taxon>
        <taxon>Dikarya</taxon>
        <taxon>Ascomycota</taxon>
        <taxon>Pezizomycotina</taxon>
        <taxon>Sordariomycetes</taxon>
        <taxon>Hypocreomycetidae</taxon>
        <taxon>Hypocreales</taxon>
        <taxon>Bionectriaceae</taxon>
        <taxon>Emericellopsis</taxon>
    </lineage>
</organism>
<evidence type="ECO:0000313" key="2">
    <source>
        <dbReference type="EMBL" id="KAI6783667.1"/>
    </source>
</evidence>
<evidence type="ECO:0000313" key="3">
    <source>
        <dbReference type="Proteomes" id="UP001055219"/>
    </source>
</evidence>
<proteinExistence type="predicted"/>
<sequence length="220" mass="23941">MMATSSMGPNFNAGHPAGMGHPGVAGHPVGPGMPHQPGQQGAPGGMPHQFAGGPMGVPPGAQANAMMAAMPPGMAAQFQNMAPAQQQAFMQQHQQQQQQQQQHQQHNMQQQFAQNPNFAAIRQQQMMAQHHQQQQARNMMAQQFNAGVQHQGMPIGQMQLTPQQIHALRQQRGQMPMGHPNMMLRPSSRRNSSRLSNNTNTNINMASSSNNLGSQAKQDR</sequence>
<comment type="caution">
    <text evidence="2">The sequence shown here is derived from an EMBL/GenBank/DDBJ whole genome shotgun (WGS) entry which is preliminary data.</text>
</comment>
<dbReference type="AlphaFoldDB" id="A0A9Q0BFN5"/>
<gene>
    <name evidence="2" type="ORF">J7T54_005696</name>
</gene>
<name>A0A9Q0BFN5_9HYPO</name>
<feature type="region of interest" description="Disordered" evidence="1">
    <location>
        <begin position="183"/>
        <end position="220"/>
    </location>
</feature>
<dbReference type="EMBL" id="JAGIXG020000007">
    <property type="protein sequence ID" value="KAI6783667.1"/>
    <property type="molecule type" value="Genomic_DNA"/>
</dbReference>
<keyword evidence="3" id="KW-1185">Reference proteome</keyword>
<feature type="region of interest" description="Disordered" evidence="1">
    <location>
        <begin position="84"/>
        <end position="110"/>
    </location>
</feature>
<dbReference type="Proteomes" id="UP001055219">
    <property type="component" value="Unassembled WGS sequence"/>
</dbReference>
<reference evidence="2" key="2">
    <citation type="submission" date="2022-07" db="EMBL/GenBank/DDBJ databases">
        <authorList>
            <person name="Goncalves M.F.M."/>
            <person name="Hilario S."/>
            <person name="Van De Peer Y."/>
            <person name="Esteves A.C."/>
            <person name="Alves A."/>
        </authorList>
    </citation>
    <scope>NUCLEOTIDE SEQUENCE</scope>
    <source>
        <strain evidence="2">MUM 19.33</strain>
    </source>
</reference>
<feature type="compositionally biased region" description="Low complexity" evidence="1">
    <location>
        <begin position="193"/>
        <end position="211"/>
    </location>
</feature>
<accession>A0A9Q0BFN5</accession>
<feature type="region of interest" description="Disordered" evidence="1">
    <location>
        <begin position="1"/>
        <end position="54"/>
    </location>
</feature>
<dbReference type="RefSeq" id="XP_051364523.1">
    <property type="nucleotide sequence ID" value="XM_051504143.1"/>
</dbReference>
<evidence type="ECO:0000256" key="1">
    <source>
        <dbReference type="SAM" id="MobiDB-lite"/>
    </source>
</evidence>
<reference evidence="2" key="1">
    <citation type="journal article" date="2021" name="J Fungi (Basel)">
        <title>Genomic and Metabolomic Analyses of the Marine Fungus Emericellopsis cladophorae: Insights into Saltwater Adaptability Mechanisms and Its Biosynthetic Potential.</title>
        <authorList>
            <person name="Goncalves M.F.M."/>
            <person name="Hilario S."/>
            <person name="Van de Peer Y."/>
            <person name="Esteves A.C."/>
            <person name="Alves A."/>
        </authorList>
    </citation>
    <scope>NUCLEOTIDE SEQUENCE</scope>
    <source>
        <strain evidence="2">MUM 19.33</strain>
    </source>
</reference>
<feature type="compositionally biased region" description="Low complexity" evidence="1">
    <location>
        <begin position="14"/>
        <end position="49"/>
    </location>
</feature>
<dbReference type="GeneID" id="75832179"/>
<protein>
    <submittedName>
        <fullName evidence="2">Uncharacterized protein</fullName>
    </submittedName>
</protein>